<proteinExistence type="inferred from homology"/>
<dbReference type="PANTHER" id="PTHR18964">
    <property type="entry name" value="ROK (REPRESSOR, ORF, KINASE) FAMILY"/>
    <property type="match status" value="1"/>
</dbReference>
<dbReference type="GO" id="GO:0016301">
    <property type="term" value="F:kinase activity"/>
    <property type="evidence" value="ECO:0007669"/>
    <property type="project" value="UniProtKB-KW"/>
</dbReference>
<dbReference type="PANTHER" id="PTHR18964:SF149">
    <property type="entry name" value="BIFUNCTIONAL UDP-N-ACETYLGLUCOSAMINE 2-EPIMERASE_N-ACETYLMANNOSAMINE KINASE"/>
    <property type="match status" value="1"/>
</dbReference>
<dbReference type="InterPro" id="IPR043129">
    <property type="entry name" value="ATPase_NBD"/>
</dbReference>
<dbReference type="AlphaFoldDB" id="A0A1C5JRZ1"/>
<dbReference type="OrthoDB" id="37575at2"/>
<dbReference type="EMBL" id="LT607754">
    <property type="protein sequence ID" value="SCG73288.1"/>
    <property type="molecule type" value="Genomic_DNA"/>
</dbReference>
<dbReference type="InterPro" id="IPR000600">
    <property type="entry name" value="ROK"/>
</dbReference>
<feature type="domain" description="HTH marR-type" evidence="2">
    <location>
        <begin position="11"/>
        <end position="57"/>
    </location>
</feature>
<dbReference type="Pfam" id="PF12802">
    <property type="entry name" value="MarR_2"/>
    <property type="match status" value="1"/>
</dbReference>
<protein>
    <submittedName>
        <fullName evidence="3">Sugar kinase of the NBD/HSP70 family, may contain an N-terminal HTH domain</fullName>
    </submittedName>
</protein>
<dbReference type="SUPFAM" id="SSF46785">
    <property type="entry name" value="Winged helix' DNA-binding domain"/>
    <property type="match status" value="1"/>
</dbReference>
<evidence type="ECO:0000313" key="4">
    <source>
        <dbReference type="Proteomes" id="UP000198221"/>
    </source>
</evidence>
<dbReference type="Gene3D" id="3.30.420.40">
    <property type="match status" value="2"/>
</dbReference>
<dbReference type="RefSeq" id="WP_089014661.1">
    <property type="nucleotide sequence ID" value="NZ_LT607754.1"/>
</dbReference>
<dbReference type="CDD" id="cd00090">
    <property type="entry name" value="HTH_ARSR"/>
    <property type="match status" value="1"/>
</dbReference>
<reference evidence="4" key="1">
    <citation type="submission" date="2016-06" db="EMBL/GenBank/DDBJ databases">
        <authorList>
            <person name="Varghese N."/>
            <person name="Submissions Spin"/>
        </authorList>
    </citation>
    <scope>NUCLEOTIDE SEQUENCE [LARGE SCALE GENOMIC DNA]</scope>
    <source>
        <strain evidence="4">DSM 43819</strain>
    </source>
</reference>
<accession>A0A1C5JRZ1</accession>
<keyword evidence="4" id="KW-1185">Reference proteome</keyword>
<dbReference type="Gene3D" id="1.10.10.10">
    <property type="entry name" value="Winged helix-like DNA-binding domain superfamily/Winged helix DNA-binding domain"/>
    <property type="match status" value="1"/>
</dbReference>
<organism evidence="3 4">
    <name type="scientific">Micromonospora inositola</name>
    <dbReference type="NCBI Taxonomy" id="47865"/>
    <lineage>
        <taxon>Bacteria</taxon>
        <taxon>Bacillati</taxon>
        <taxon>Actinomycetota</taxon>
        <taxon>Actinomycetes</taxon>
        <taxon>Micromonosporales</taxon>
        <taxon>Micromonosporaceae</taxon>
        <taxon>Micromonospora</taxon>
    </lineage>
</organism>
<dbReference type="SUPFAM" id="SSF53067">
    <property type="entry name" value="Actin-like ATPase domain"/>
    <property type="match status" value="1"/>
</dbReference>
<dbReference type="Pfam" id="PF00480">
    <property type="entry name" value="ROK"/>
    <property type="match status" value="1"/>
</dbReference>
<dbReference type="InterPro" id="IPR036388">
    <property type="entry name" value="WH-like_DNA-bd_sf"/>
</dbReference>
<dbReference type="CDD" id="cd23763">
    <property type="entry name" value="ASKHA_ATPase_ROK"/>
    <property type="match status" value="1"/>
</dbReference>
<gene>
    <name evidence="3" type="ORF">GA0070613_5277</name>
</gene>
<keyword evidence="3" id="KW-0418">Kinase</keyword>
<dbReference type="InterPro" id="IPR036390">
    <property type="entry name" value="WH_DNA-bd_sf"/>
</dbReference>
<evidence type="ECO:0000313" key="3">
    <source>
        <dbReference type="EMBL" id="SCG73288.1"/>
    </source>
</evidence>
<sequence length="390" mass="40318">MVSVDSSGRLVLAALLDSVPMTRPELANRTSLSRPTISEVVRRLVDTGLIVDAGVRRGRPGRVPTYYRLAPTAGYVVAVDVGGDNLRVAAADMSGALCFEQRQATRATGAIRVAVQVARMITAATKAVGDQLGPLRRVGVSAPGAVHADGRTMSVARNLGEEGSFDLITPLEARVDAPIVLENNVNLAALGERWRGHAREVGTFAFLAVGAGIGMGLVHDGELVRGAHGAAGEVAYLPLPGSVPPGQRVGRGREQLADEAGAYGVLAALDARRSWPGTRPSSVEELFAQAATGVPAARDLVEAEARQLGLTIASACAIFDPELVVLGGGVGRNPLLLPTVRETVNAYAPFPPRIETSALGEAASLTGALFVALQAARAELLRVVSGSDGG</sequence>
<dbReference type="GO" id="GO:0003700">
    <property type="term" value="F:DNA-binding transcription factor activity"/>
    <property type="evidence" value="ECO:0007669"/>
    <property type="project" value="InterPro"/>
</dbReference>
<dbReference type="InterPro" id="IPR000835">
    <property type="entry name" value="HTH_MarR-typ"/>
</dbReference>
<keyword evidence="3" id="KW-0808">Transferase</keyword>
<dbReference type="Proteomes" id="UP000198221">
    <property type="component" value="Chromosome I"/>
</dbReference>
<comment type="similarity">
    <text evidence="1">Belongs to the ROK (NagC/XylR) family.</text>
</comment>
<name>A0A1C5JRZ1_9ACTN</name>
<evidence type="ECO:0000259" key="2">
    <source>
        <dbReference type="Pfam" id="PF12802"/>
    </source>
</evidence>
<evidence type="ECO:0000256" key="1">
    <source>
        <dbReference type="ARBA" id="ARBA00006479"/>
    </source>
</evidence>
<dbReference type="InterPro" id="IPR011991">
    <property type="entry name" value="ArsR-like_HTH"/>
</dbReference>